<name>A0A543JR06_9PSEU</name>
<dbReference type="InterPro" id="IPR038332">
    <property type="entry name" value="PPE_sf"/>
</dbReference>
<dbReference type="Gene3D" id="1.20.1260.20">
    <property type="entry name" value="PPE superfamily"/>
    <property type="match status" value="1"/>
</dbReference>
<dbReference type="Proteomes" id="UP000316628">
    <property type="component" value="Unassembled WGS sequence"/>
</dbReference>
<keyword evidence="4" id="KW-1185">Reference proteome</keyword>
<dbReference type="SUPFAM" id="SSF140459">
    <property type="entry name" value="PE/PPE dimer-like"/>
    <property type="match status" value="1"/>
</dbReference>
<comment type="caution">
    <text evidence="3">The sequence shown here is derived from an EMBL/GenBank/DDBJ whole genome shotgun (WGS) entry which is preliminary data.</text>
</comment>
<evidence type="ECO:0000256" key="1">
    <source>
        <dbReference type="SAM" id="MobiDB-lite"/>
    </source>
</evidence>
<feature type="region of interest" description="Disordered" evidence="1">
    <location>
        <begin position="347"/>
        <end position="383"/>
    </location>
</feature>
<feature type="region of interest" description="Disordered" evidence="1">
    <location>
        <begin position="165"/>
        <end position="196"/>
    </location>
</feature>
<dbReference type="OrthoDB" id="3681508at2"/>
<dbReference type="Pfam" id="PF25547">
    <property type="entry name" value="WXG100_2"/>
    <property type="match status" value="1"/>
</dbReference>
<sequence length="383" mass="38152">MIDDPVAAMAGEVSAGVAEMADAITAVLTEIDVAGQAVVAALNAALAGARYPVASAGAAEAASSGPTNWAAYSHDELYRMLREQADVGGVSEIAAEWARHADALTGHADTLREQRAALAANWQGRAAERAAERIDQLAGLVGAIGARARQVRQAAQDSADALALARNTMPPPPGQPPLTAASDVPDTVRPPGGTAPDDGVVFAVGAVFTGGTSMFDADFLSGSAKSRAEEVMRGYESSLRGSDALITPPVEAAVGETDLGGVTTTAGVTPGAAAAGVPGGGGGSAGGGVPWSQLTHGGAPDHGGATGRIPVPPGAGAPVLHNAVNHLQASGRGPGAAAGAGFAPFMTPMARSDGDKDHKRQQPNVVRGLFDDDRVPSKPIIGE</sequence>
<feature type="compositionally biased region" description="Gly residues" evidence="1">
    <location>
        <begin position="277"/>
        <end position="289"/>
    </location>
</feature>
<accession>A0A543JR06</accession>
<feature type="region of interest" description="Disordered" evidence="1">
    <location>
        <begin position="273"/>
        <end position="317"/>
    </location>
</feature>
<dbReference type="InterPro" id="IPR057746">
    <property type="entry name" value="CpnT-like_N"/>
</dbReference>
<dbReference type="RefSeq" id="WP_141983349.1">
    <property type="nucleotide sequence ID" value="NZ_VFPP01000001.1"/>
</dbReference>
<evidence type="ECO:0000313" key="4">
    <source>
        <dbReference type="Proteomes" id="UP000316628"/>
    </source>
</evidence>
<evidence type="ECO:0000259" key="2">
    <source>
        <dbReference type="Pfam" id="PF25547"/>
    </source>
</evidence>
<gene>
    <name evidence="3" type="ORF">FHX81_7770</name>
</gene>
<proteinExistence type="predicted"/>
<organism evidence="3 4">
    <name type="scientific">Saccharothrix saharensis</name>
    <dbReference type="NCBI Taxonomy" id="571190"/>
    <lineage>
        <taxon>Bacteria</taxon>
        <taxon>Bacillati</taxon>
        <taxon>Actinomycetota</taxon>
        <taxon>Actinomycetes</taxon>
        <taxon>Pseudonocardiales</taxon>
        <taxon>Pseudonocardiaceae</taxon>
        <taxon>Saccharothrix</taxon>
    </lineage>
</organism>
<dbReference type="EMBL" id="VFPP01000001">
    <property type="protein sequence ID" value="TQM85291.1"/>
    <property type="molecule type" value="Genomic_DNA"/>
</dbReference>
<protein>
    <recommendedName>
        <fullName evidence="2">Outer membrane channel protein CpnT-like N-terminal domain-containing protein</fullName>
    </recommendedName>
</protein>
<dbReference type="AlphaFoldDB" id="A0A543JR06"/>
<evidence type="ECO:0000313" key="3">
    <source>
        <dbReference type="EMBL" id="TQM85291.1"/>
    </source>
</evidence>
<feature type="domain" description="Outer membrane channel protein CpnT-like N-terminal" evidence="2">
    <location>
        <begin position="90"/>
        <end position="167"/>
    </location>
</feature>
<reference evidence="3 4" key="1">
    <citation type="submission" date="2019-06" db="EMBL/GenBank/DDBJ databases">
        <title>Sequencing the genomes of 1000 actinobacteria strains.</title>
        <authorList>
            <person name="Klenk H.-P."/>
        </authorList>
    </citation>
    <scope>NUCLEOTIDE SEQUENCE [LARGE SCALE GENOMIC DNA]</scope>
    <source>
        <strain evidence="3 4">DSM 45456</strain>
    </source>
</reference>